<dbReference type="EMBL" id="QKYT01001201">
    <property type="protein sequence ID" value="RIA79643.1"/>
    <property type="molecule type" value="Genomic_DNA"/>
</dbReference>
<gene>
    <name evidence="3" type="ORF">C1645_745773</name>
</gene>
<accession>A0A397RZP5</accession>
<protein>
    <submittedName>
        <fullName evidence="3">Uncharacterized protein</fullName>
    </submittedName>
</protein>
<evidence type="ECO:0000256" key="2">
    <source>
        <dbReference type="SAM" id="Phobius"/>
    </source>
</evidence>
<evidence type="ECO:0000313" key="3">
    <source>
        <dbReference type="EMBL" id="RIA79643.1"/>
    </source>
</evidence>
<evidence type="ECO:0000256" key="1">
    <source>
        <dbReference type="SAM" id="Coils"/>
    </source>
</evidence>
<organism evidence="3 4">
    <name type="scientific">Glomus cerebriforme</name>
    <dbReference type="NCBI Taxonomy" id="658196"/>
    <lineage>
        <taxon>Eukaryota</taxon>
        <taxon>Fungi</taxon>
        <taxon>Fungi incertae sedis</taxon>
        <taxon>Mucoromycota</taxon>
        <taxon>Glomeromycotina</taxon>
        <taxon>Glomeromycetes</taxon>
        <taxon>Glomerales</taxon>
        <taxon>Glomeraceae</taxon>
        <taxon>Glomus</taxon>
    </lineage>
</organism>
<dbReference type="Proteomes" id="UP000265703">
    <property type="component" value="Unassembled WGS sequence"/>
</dbReference>
<proteinExistence type="predicted"/>
<keyword evidence="4" id="KW-1185">Reference proteome</keyword>
<reference evidence="3 4" key="1">
    <citation type="submission" date="2018-06" db="EMBL/GenBank/DDBJ databases">
        <title>Comparative genomics reveals the genomic features of Rhizophagus irregularis, R. cerebriforme, R. diaphanum and Gigaspora rosea, and their symbiotic lifestyle signature.</title>
        <authorList>
            <person name="Morin E."/>
            <person name="San Clemente H."/>
            <person name="Chen E.C.H."/>
            <person name="De La Providencia I."/>
            <person name="Hainaut M."/>
            <person name="Kuo A."/>
            <person name="Kohler A."/>
            <person name="Murat C."/>
            <person name="Tang N."/>
            <person name="Roy S."/>
            <person name="Loubradou J."/>
            <person name="Henrissat B."/>
            <person name="Grigoriev I.V."/>
            <person name="Corradi N."/>
            <person name="Roux C."/>
            <person name="Martin F.M."/>
        </authorList>
    </citation>
    <scope>NUCLEOTIDE SEQUENCE [LARGE SCALE GENOMIC DNA]</scope>
    <source>
        <strain evidence="3 4">DAOM 227022</strain>
    </source>
</reference>
<dbReference type="AlphaFoldDB" id="A0A397RZP5"/>
<keyword evidence="2" id="KW-0812">Transmembrane</keyword>
<feature type="coiled-coil region" evidence="1">
    <location>
        <begin position="119"/>
        <end position="188"/>
    </location>
</feature>
<sequence>MLKTELHFRFCKNYWVILALELPLFIGGMFIGRMKLRIFWLEAVLHSPLLIKIELNQPIKEVVSKPPEPIKEQSALTFSKSKENFPPLIIKKETPPSKIEKNFPNQLPVINQKQSTEQEKFLLAEIKSLKDQLKAVQAENENLTNQLIKSEQTKKESAIKLANSEALVQTEKERAEQVENKLKIIANEILIHFLKRDEKIFYQ</sequence>
<keyword evidence="2" id="KW-1133">Transmembrane helix</keyword>
<comment type="caution">
    <text evidence="3">The sequence shown here is derived from an EMBL/GenBank/DDBJ whole genome shotgun (WGS) entry which is preliminary data.</text>
</comment>
<keyword evidence="2" id="KW-0472">Membrane</keyword>
<keyword evidence="1" id="KW-0175">Coiled coil</keyword>
<name>A0A397RZP5_9GLOM</name>
<evidence type="ECO:0000313" key="4">
    <source>
        <dbReference type="Proteomes" id="UP000265703"/>
    </source>
</evidence>
<feature type="transmembrane region" description="Helical" evidence="2">
    <location>
        <begin position="14"/>
        <end position="32"/>
    </location>
</feature>